<sequence length="396" mass="44482">MINSLRPSGRQSVPLPPERQPSDGVPAPRSGDAARPTRPGAPSSASGAKPAKQRDAFFDNAKYLAIVLVAMGHAWEPLRDGSRAATALYMLVYAFHMPAFIIISGYFSRSFDMRPDRLRRLVTGVVVPYVVFEVAYSLFKRWGDDDPSHAISLLDPWFLTWFLIALFIWRMTTPIWKMIRWPLPVALGVAALASVSPDIGDDLDLQRVLQFLPFFVLGLCLKPEHFRLVRRKSVRIAAVPVFLFAGAFSYWAATRMNSAWFFHRDAAQELGTPWWAGIVMTLALFGCSLVLVACFFSWVPGRQMWFTTLGSGTLYGYLLHGFVVKAAGFYGWYDDFPILHKPVGEILVTVIAAVLVTLLCTAPVRRVFRCVMEPEMKWAFRQDPAQAARERSKTKA</sequence>
<feature type="transmembrane region" description="Helical" evidence="2">
    <location>
        <begin position="151"/>
        <end position="169"/>
    </location>
</feature>
<dbReference type="Proteomes" id="UP000603708">
    <property type="component" value="Unassembled WGS sequence"/>
</dbReference>
<accession>A0A919GQ55</accession>
<dbReference type="GO" id="GO:0016747">
    <property type="term" value="F:acyltransferase activity, transferring groups other than amino-acyl groups"/>
    <property type="evidence" value="ECO:0007669"/>
    <property type="project" value="InterPro"/>
</dbReference>
<feature type="compositionally biased region" description="Low complexity" evidence="1">
    <location>
        <begin position="33"/>
        <end position="50"/>
    </location>
</feature>
<dbReference type="InterPro" id="IPR052734">
    <property type="entry name" value="Nod_factor_acetyltransferase"/>
</dbReference>
<comment type="caution">
    <text evidence="4">The sequence shown here is derived from an EMBL/GenBank/DDBJ whole genome shotgun (WGS) entry which is preliminary data.</text>
</comment>
<keyword evidence="2" id="KW-1133">Transmembrane helix</keyword>
<keyword evidence="2" id="KW-0472">Membrane</keyword>
<evidence type="ECO:0000256" key="1">
    <source>
        <dbReference type="SAM" id="MobiDB-lite"/>
    </source>
</evidence>
<name>A0A919GQ55_9ACTN</name>
<feature type="transmembrane region" description="Helical" evidence="2">
    <location>
        <begin position="233"/>
        <end position="253"/>
    </location>
</feature>
<dbReference type="PANTHER" id="PTHR37312">
    <property type="entry name" value="MEMBRANE-BOUND ACYLTRANSFERASE YKRP-RELATED"/>
    <property type="match status" value="1"/>
</dbReference>
<feature type="transmembrane region" description="Helical" evidence="2">
    <location>
        <begin position="273"/>
        <end position="300"/>
    </location>
</feature>
<dbReference type="PANTHER" id="PTHR37312:SF1">
    <property type="entry name" value="MEMBRANE-BOUND ACYLTRANSFERASE YKRP-RELATED"/>
    <property type="match status" value="1"/>
</dbReference>
<feature type="transmembrane region" description="Helical" evidence="2">
    <location>
        <begin position="312"/>
        <end position="333"/>
    </location>
</feature>
<keyword evidence="5" id="KW-1185">Reference proteome</keyword>
<feature type="transmembrane region" description="Helical" evidence="2">
    <location>
        <begin position="87"/>
        <end position="108"/>
    </location>
</feature>
<dbReference type="RefSeq" id="WP_189939182.1">
    <property type="nucleotide sequence ID" value="NZ_BNCD01000046.1"/>
</dbReference>
<evidence type="ECO:0000313" key="5">
    <source>
        <dbReference type="Proteomes" id="UP000603708"/>
    </source>
</evidence>
<proteinExistence type="predicted"/>
<dbReference type="AlphaFoldDB" id="A0A919GQ55"/>
<feature type="domain" description="Acyltransferase 3" evidence="3">
    <location>
        <begin position="56"/>
        <end position="362"/>
    </location>
</feature>
<organism evidence="4 5">
    <name type="scientific">Streptomyces sulfonofaciens</name>
    <dbReference type="NCBI Taxonomy" id="68272"/>
    <lineage>
        <taxon>Bacteria</taxon>
        <taxon>Bacillati</taxon>
        <taxon>Actinomycetota</taxon>
        <taxon>Actinomycetes</taxon>
        <taxon>Kitasatosporales</taxon>
        <taxon>Streptomycetaceae</taxon>
        <taxon>Streptomyces</taxon>
    </lineage>
</organism>
<feature type="transmembrane region" description="Helical" evidence="2">
    <location>
        <begin position="345"/>
        <end position="368"/>
    </location>
</feature>
<evidence type="ECO:0000313" key="4">
    <source>
        <dbReference type="EMBL" id="GHH88910.1"/>
    </source>
</evidence>
<dbReference type="InterPro" id="IPR002656">
    <property type="entry name" value="Acyl_transf_3_dom"/>
</dbReference>
<evidence type="ECO:0000259" key="3">
    <source>
        <dbReference type="Pfam" id="PF01757"/>
    </source>
</evidence>
<reference evidence="4" key="1">
    <citation type="journal article" date="2014" name="Int. J. Syst. Evol. Microbiol.">
        <title>Complete genome sequence of Corynebacterium casei LMG S-19264T (=DSM 44701T), isolated from a smear-ripened cheese.</title>
        <authorList>
            <consortium name="US DOE Joint Genome Institute (JGI-PGF)"/>
            <person name="Walter F."/>
            <person name="Albersmeier A."/>
            <person name="Kalinowski J."/>
            <person name="Ruckert C."/>
        </authorList>
    </citation>
    <scope>NUCLEOTIDE SEQUENCE</scope>
    <source>
        <strain evidence="4">JCM 5069</strain>
    </source>
</reference>
<dbReference type="Pfam" id="PF01757">
    <property type="entry name" value="Acyl_transf_3"/>
    <property type="match status" value="1"/>
</dbReference>
<gene>
    <name evidence="4" type="ORF">GCM10018793_70300</name>
</gene>
<feature type="compositionally biased region" description="Polar residues" evidence="1">
    <location>
        <begin position="1"/>
        <end position="11"/>
    </location>
</feature>
<feature type="transmembrane region" description="Helical" evidence="2">
    <location>
        <begin position="120"/>
        <end position="139"/>
    </location>
</feature>
<feature type="region of interest" description="Disordered" evidence="1">
    <location>
        <begin position="1"/>
        <end position="52"/>
    </location>
</feature>
<keyword evidence="2" id="KW-0812">Transmembrane</keyword>
<evidence type="ECO:0000256" key="2">
    <source>
        <dbReference type="SAM" id="Phobius"/>
    </source>
</evidence>
<feature type="transmembrane region" description="Helical" evidence="2">
    <location>
        <begin position="56"/>
        <end position="75"/>
    </location>
</feature>
<dbReference type="EMBL" id="BNCD01000046">
    <property type="protein sequence ID" value="GHH88910.1"/>
    <property type="molecule type" value="Genomic_DNA"/>
</dbReference>
<protein>
    <submittedName>
        <fullName evidence="4">Membrane protein</fullName>
    </submittedName>
</protein>
<reference evidence="4" key="2">
    <citation type="submission" date="2020-09" db="EMBL/GenBank/DDBJ databases">
        <authorList>
            <person name="Sun Q."/>
            <person name="Ohkuma M."/>
        </authorList>
    </citation>
    <scope>NUCLEOTIDE SEQUENCE</scope>
    <source>
        <strain evidence="4">JCM 5069</strain>
    </source>
</reference>